<dbReference type="RefSeq" id="WP_306876255.1">
    <property type="nucleotide sequence ID" value="NZ_JAUSRB010000004.1"/>
</dbReference>
<evidence type="ECO:0000313" key="1">
    <source>
        <dbReference type="EMBL" id="MDP9870373.1"/>
    </source>
</evidence>
<accession>A0ABT9RM49</accession>
<keyword evidence="2" id="KW-1185">Reference proteome</keyword>
<protein>
    <submittedName>
        <fullName evidence="1">Uncharacterized protein</fullName>
    </submittedName>
</protein>
<reference evidence="1 2" key="1">
    <citation type="submission" date="2023-07" db="EMBL/GenBank/DDBJ databases">
        <title>Sequencing the genomes of 1000 actinobacteria strains.</title>
        <authorList>
            <person name="Klenk H.-P."/>
        </authorList>
    </citation>
    <scope>NUCLEOTIDE SEQUENCE [LARGE SCALE GENOMIC DNA]</scope>
    <source>
        <strain evidence="1 2">DSM 44109</strain>
    </source>
</reference>
<proteinExistence type="predicted"/>
<gene>
    <name evidence="1" type="ORF">J2S55_009711</name>
</gene>
<dbReference type="EMBL" id="JAUSRB010000004">
    <property type="protein sequence ID" value="MDP9870373.1"/>
    <property type="molecule type" value="Genomic_DNA"/>
</dbReference>
<evidence type="ECO:0000313" key="2">
    <source>
        <dbReference type="Proteomes" id="UP001230426"/>
    </source>
</evidence>
<organism evidence="1 2">
    <name type="scientific">Streptosporangium brasiliense</name>
    <dbReference type="NCBI Taxonomy" id="47480"/>
    <lineage>
        <taxon>Bacteria</taxon>
        <taxon>Bacillati</taxon>
        <taxon>Actinomycetota</taxon>
        <taxon>Actinomycetes</taxon>
        <taxon>Streptosporangiales</taxon>
        <taxon>Streptosporangiaceae</taxon>
        <taxon>Streptosporangium</taxon>
    </lineage>
</organism>
<comment type="caution">
    <text evidence="1">The sequence shown here is derived from an EMBL/GenBank/DDBJ whole genome shotgun (WGS) entry which is preliminary data.</text>
</comment>
<sequence>MSDFETSEWAGIFPIADALVKHGWDVTITGNRSKCYLRGERGNWALELVDDVPVVEERLVDLAGGRYIKATGTYDMIRLAGKDSDRLAQIWEKRVKLGAAVVETGRAKGPWSVTYFRHHKVETEDDFATRAEALGRLWAGLDSGTLTPRSVIGPDGSVELAGNELDAAIEDYTKRLDLEAGE</sequence>
<dbReference type="Proteomes" id="UP001230426">
    <property type="component" value="Unassembled WGS sequence"/>
</dbReference>
<name>A0ABT9RM49_9ACTN</name>